<sequence length="148" mass="16038">MKGTPTAALAAIALMALQGCATTGMTEAEKLATYRAAAGEPVSSFTYLGRISGWTPLDDEHIAVWTRPKEAWLLSFSGICQDIEFTPMIGLTSQGSRVYAGFDKVLVDSPNSMRLPCRIREIRPLDVTRIREAEKAAREEAQDASSGT</sequence>
<reference evidence="2 3" key="1">
    <citation type="submission" date="2020-08" db="EMBL/GenBank/DDBJ databases">
        <title>A Genomic Blueprint of the Chicken Gut Microbiome.</title>
        <authorList>
            <person name="Gilroy R."/>
            <person name="Ravi A."/>
            <person name="Getino M."/>
            <person name="Pursley I."/>
            <person name="Horton D.L."/>
            <person name="Alikhan N.-F."/>
            <person name="Baker D."/>
            <person name="Gharbi K."/>
            <person name="Hall N."/>
            <person name="Watson M."/>
            <person name="Adriaenssens E.M."/>
            <person name="Foster-Nyarko E."/>
            <person name="Jarju S."/>
            <person name="Secka A."/>
            <person name="Antonio M."/>
            <person name="Oren A."/>
            <person name="Chaudhuri R."/>
            <person name="La Ragione R.M."/>
            <person name="Hildebrand F."/>
            <person name="Pallen M.J."/>
        </authorList>
    </citation>
    <scope>NUCLEOTIDE SEQUENCE [LARGE SCALE GENOMIC DNA]</scope>
    <source>
        <strain evidence="2 3">Sa2BVA3</strain>
    </source>
</reference>
<feature type="chain" id="PRO_5047366632" description="Lipoprotein" evidence="1">
    <location>
        <begin position="22"/>
        <end position="148"/>
    </location>
</feature>
<dbReference type="PROSITE" id="PS51257">
    <property type="entry name" value="PROKAR_LIPOPROTEIN"/>
    <property type="match status" value="1"/>
</dbReference>
<evidence type="ECO:0000313" key="2">
    <source>
        <dbReference type="EMBL" id="MBD7988283.1"/>
    </source>
</evidence>
<proteinExistence type="predicted"/>
<evidence type="ECO:0000313" key="3">
    <source>
        <dbReference type="Proteomes" id="UP000647183"/>
    </source>
</evidence>
<dbReference type="InterPro" id="IPR045500">
    <property type="entry name" value="DUF6491"/>
</dbReference>
<dbReference type="EMBL" id="JACSQJ010000005">
    <property type="protein sequence ID" value="MBD7988283.1"/>
    <property type="molecule type" value="Genomic_DNA"/>
</dbReference>
<name>A0ABR8UJV4_9GAMM</name>
<dbReference type="Proteomes" id="UP000647183">
    <property type="component" value="Unassembled WGS sequence"/>
</dbReference>
<accession>A0ABR8UJV4</accession>
<keyword evidence="1" id="KW-0732">Signal</keyword>
<protein>
    <recommendedName>
        <fullName evidence="4">Lipoprotein</fullName>
    </recommendedName>
</protein>
<evidence type="ECO:0008006" key="4">
    <source>
        <dbReference type="Google" id="ProtNLM"/>
    </source>
</evidence>
<gene>
    <name evidence="2" type="ORF">H9645_09595</name>
</gene>
<dbReference type="RefSeq" id="WP_191729489.1">
    <property type="nucleotide sequence ID" value="NZ_JACSQJ010000005.1"/>
</dbReference>
<keyword evidence="3" id="KW-1185">Reference proteome</keyword>
<dbReference type="Pfam" id="PF20101">
    <property type="entry name" value="DUF6491"/>
    <property type="match status" value="1"/>
</dbReference>
<feature type="signal peptide" evidence="1">
    <location>
        <begin position="1"/>
        <end position="21"/>
    </location>
</feature>
<comment type="caution">
    <text evidence="2">The sequence shown here is derived from an EMBL/GenBank/DDBJ whole genome shotgun (WGS) entry which is preliminary data.</text>
</comment>
<organism evidence="2 3">
    <name type="scientific">Luteimonas colneyensis</name>
    <dbReference type="NCBI Taxonomy" id="2762230"/>
    <lineage>
        <taxon>Bacteria</taxon>
        <taxon>Pseudomonadati</taxon>
        <taxon>Pseudomonadota</taxon>
        <taxon>Gammaproteobacteria</taxon>
        <taxon>Lysobacterales</taxon>
        <taxon>Lysobacteraceae</taxon>
        <taxon>Luteimonas</taxon>
    </lineage>
</organism>
<evidence type="ECO:0000256" key="1">
    <source>
        <dbReference type="SAM" id="SignalP"/>
    </source>
</evidence>